<evidence type="ECO:0000313" key="13">
    <source>
        <dbReference type="EMBL" id="TKX18303.1"/>
    </source>
</evidence>
<evidence type="ECO:0000256" key="8">
    <source>
        <dbReference type="ARBA" id="ARBA00025713"/>
    </source>
</evidence>
<evidence type="ECO:0000259" key="12">
    <source>
        <dbReference type="SMART" id="SM00829"/>
    </source>
</evidence>
<comment type="cofactor">
    <cofactor evidence="1 11">
        <name>Zn(2+)</name>
        <dbReference type="ChEBI" id="CHEBI:29105"/>
    </cofactor>
</comment>
<dbReference type="EC" id="1.1.1.9" evidence="9"/>
<dbReference type="Pfam" id="PF08240">
    <property type="entry name" value="ADH_N"/>
    <property type="match status" value="1"/>
</dbReference>
<dbReference type="InterPro" id="IPR020843">
    <property type="entry name" value="ER"/>
</dbReference>
<name>A0A4U7AK28_9PEZI</name>
<comment type="caution">
    <text evidence="13">The sequence shown here is derived from an EMBL/GenBank/DDBJ whole genome shotgun (WGS) entry which is preliminary data.</text>
</comment>
<evidence type="ECO:0000256" key="1">
    <source>
        <dbReference type="ARBA" id="ARBA00001947"/>
    </source>
</evidence>
<evidence type="ECO:0000256" key="9">
    <source>
        <dbReference type="ARBA" id="ARBA00026119"/>
    </source>
</evidence>
<dbReference type="GO" id="GO:0006062">
    <property type="term" value="P:sorbitol catabolic process"/>
    <property type="evidence" value="ECO:0007669"/>
    <property type="project" value="TreeGrafter"/>
</dbReference>
<organism evidence="13 14">
    <name type="scientific">Elsinoe australis</name>
    <dbReference type="NCBI Taxonomy" id="40998"/>
    <lineage>
        <taxon>Eukaryota</taxon>
        <taxon>Fungi</taxon>
        <taxon>Dikarya</taxon>
        <taxon>Ascomycota</taxon>
        <taxon>Pezizomycotina</taxon>
        <taxon>Dothideomycetes</taxon>
        <taxon>Dothideomycetidae</taxon>
        <taxon>Myriangiales</taxon>
        <taxon>Elsinoaceae</taxon>
        <taxon>Elsinoe</taxon>
    </lineage>
</organism>
<comment type="similarity">
    <text evidence="2 11">Belongs to the zinc-containing alcohol dehydrogenase family.</text>
</comment>
<keyword evidence="3 11" id="KW-0479">Metal-binding</keyword>
<dbReference type="InterPro" id="IPR045306">
    <property type="entry name" value="SDH-like"/>
</dbReference>
<comment type="pathway">
    <text evidence="8">Carbohydrate degradation; L-arabinose degradation via L-arabinitol; D-xylulose 5-phosphate from L-arabinose (fungal route): step 4/5.</text>
</comment>
<keyword evidence="6" id="KW-0520">NAD</keyword>
<keyword evidence="5" id="KW-0560">Oxidoreductase</keyword>
<keyword evidence="4 11" id="KW-0862">Zinc</keyword>
<dbReference type="InterPro" id="IPR013154">
    <property type="entry name" value="ADH-like_N"/>
</dbReference>
<dbReference type="PROSITE" id="PS00059">
    <property type="entry name" value="ADH_ZINC"/>
    <property type="match status" value="1"/>
</dbReference>
<evidence type="ECO:0000313" key="14">
    <source>
        <dbReference type="Proteomes" id="UP000308133"/>
    </source>
</evidence>
<proteinExistence type="inferred from homology"/>
<dbReference type="InterPro" id="IPR002328">
    <property type="entry name" value="ADH_Zn_CS"/>
</dbReference>
<evidence type="ECO:0000256" key="4">
    <source>
        <dbReference type="ARBA" id="ARBA00022833"/>
    </source>
</evidence>
<accession>A0A4U7AK28</accession>
<evidence type="ECO:0000256" key="10">
    <source>
        <dbReference type="ARBA" id="ARBA00030139"/>
    </source>
</evidence>
<dbReference type="GO" id="GO:0003939">
    <property type="term" value="F:L-iditol 2-dehydrogenase (NAD+) activity"/>
    <property type="evidence" value="ECO:0007669"/>
    <property type="project" value="TreeGrafter"/>
</dbReference>
<dbReference type="PANTHER" id="PTHR43161:SF9">
    <property type="entry name" value="SORBITOL DEHYDROGENASE"/>
    <property type="match status" value="1"/>
</dbReference>
<dbReference type="AlphaFoldDB" id="A0A4U7AK28"/>
<dbReference type="SMART" id="SM00829">
    <property type="entry name" value="PKS_ER"/>
    <property type="match status" value="1"/>
</dbReference>
<dbReference type="Gene3D" id="3.90.180.10">
    <property type="entry name" value="Medium-chain alcohol dehydrogenases, catalytic domain"/>
    <property type="match status" value="1"/>
</dbReference>
<dbReference type="GO" id="GO:0008270">
    <property type="term" value="F:zinc ion binding"/>
    <property type="evidence" value="ECO:0007669"/>
    <property type="project" value="InterPro"/>
</dbReference>
<evidence type="ECO:0000256" key="2">
    <source>
        <dbReference type="ARBA" id="ARBA00008072"/>
    </source>
</evidence>
<dbReference type="InterPro" id="IPR011032">
    <property type="entry name" value="GroES-like_sf"/>
</dbReference>
<evidence type="ECO:0000256" key="6">
    <source>
        <dbReference type="ARBA" id="ARBA00023027"/>
    </source>
</evidence>
<comment type="function">
    <text evidence="7">Xylitol dehydrogenase which catalyzes the conversion of xylitol to D-xylulose. Xylose is a major component of hemicelluloses such as xylan. Most fungi utilize D-xylose via three enzymatic reactions, xylose reductase (XR), xylitol dehydrogenase (XDH), and xylulokinase, to form xylulose 5-phosphate, which enters pentose phosphate pathway.</text>
</comment>
<evidence type="ECO:0000256" key="7">
    <source>
        <dbReference type="ARBA" id="ARBA00024843"/>
    </source>
</evidence>
<dbReference type="EMBL" id="PTQR01000129">
    <property type="protein sequence ID" value="TKX18303.1"/>
    <property type="molecule type" value="Genomic_DNA"/>
</dbReference>
<dbReference type="SUPFAM" id="SSF51735">
    <property type="entry name" value="NAD(P)-binding Rossmann-fold domains"/>
    <property type="match status" value="1"/>
</dbReference>
<feature type="domain" description="Enoyl reductase (ER)" evidence="12">
    <location>
        <begin position="21"/>
        <end position="363"/>
    </location>
</feature>
<sequence>MLSSSNQSLPAESNLSCFLYGPGDARFEEKPVPSIGHDSHDVLLRIAYTGVCGSDVHFWLHGGINEKVRPGAPMVLGHEATGVVVAVGDRVTTLIAGDQVALEPGFPCRHCSFCLSGKYNFCRGMTFAASPGPGPVAHGTLSQFFVLPEDFCYKLPKHISLDQGALMEPLAVAIHASRLVDIRPGHSVVVFGAGTVGLLACAVAREFGAAKAIAVDINVDRLQFAKNFAATATYTANTTLDANDNAKMLKDTLLPDGADIIIEATGVASSIQSGIHVIKQGGSYVQVGLGKPKIEFPIVEMSEKEIKMMGCFRYGSGDFALALSLLERKRIDVRKLITKTVPFEAAVDAWETAKRGEGIKTLIQVQQL</sequence>
<protein>
    <recommendedName>
        <fullName evidence="9">D-xylulose reductase</fullName>
        <ecNumber evidence="9">1.1.1.9</ecNumber>
    </recommendedName>
    <alternativeName>
        <fullName evidence="10">Xylitol dehydrogenase A</fullName>
    </alternativeName>
</protein>
<evidence type="ECO:0000256" key="11">
    <source>
        <dbReference type="RuleBase" id="RU361277"/>
    </source>
</evidence>
<dbReference type="PANTHER" id="PTHR43161">
    <property type="entry name" value="SORBITOL DEHYDROGENASE"/>
    <property type="match status" value="1"/>
</dbReference>
<dbReference type="GO" id="GO:0046526">
    <property type="term" value="F:D-xylulose reductase activity"/>
    <property type="evidence" value="ECO:0007669"/>
    <property type="project" value="UniProtKB-EC"/>
</dbReference>
<reference evidence="13 14" key="1">
    <citation type="submission" date="2018-02" db="EMBL/GenBank/DDBJ databases">
        <title>Draft genome sequences of Elsinoe sp., causing black scab on jojoba.</title>
        <authorList>
            <person name="Stodart B."/>
            <person name="Jeffress S."/>
            <person name="Ash G."/>
            <person name="Arun Chinnappa K."/>
        </authorList>
    </citation>
    <scope>NUCLEOTIDE SEQUENCE [LARGE SCALE GENOMIC DNA]</scope>
    <source>
        <strain evidence="13 14">Hillstone_2</strain>
    </source>
</reference>
<gene>
    <name evidence="13" type="ORF">C1H76_9571</name>
</gene>
<dbReference type="InterPro" id="IPR036291">
    <property type="entry name" value="NAD(P)-bd_dom_sf"/>
</dbReference>
<dbReference type="CDD" id="cd05285">
    <property type="entry name" value="sorbitol_DH"/>
    <property type="match status" value="1"/>
</dbReference>
<dbReference type="SUPFAM" id="SSF50129">
    <property type="entry name" value="GroES-like"/>
    <property type="match status" value="1"/>
</dbReference>
<dbReference type="Pfam" id="PF00107">
    <property type="entry name" value="ADH_zinc_N"/>
    <property type="match status" value="1"/>
</dbReference>
<evidence type="ECO:0000256" key="5">
    <source>
        <dbReference type="ARBA" id="ARBA00023002"/>
    </source>
</evidence>
<dbReference type="InterPro" id="IPR013149">
    <property type="entry name" value="ADH-like_C"/>
</dbReference>
<dbReference type="FunFam" id="3.40.50.720:FF:000068">
    <property type="entry name" value="Sorbitol dehydrogenase"/>
    <property type="match status" value="1"/>
</dbReference>
<dbReference type="Gene3D" id="3.40.50.720">
    <property type="entry name" value="NAD(P)-binding Rossmann-like Domain"/>
    <property type="match status" value="1"/>
</dbReference>
<evidence type="ECO:0000256" key="3">
    <source>
        <dbReference type="ARBA" id="ARBA00022723"/>
    </source>
</evidence>
<dbReference type="Proteomes" id="UP000308133">
    <property type="component" value="Unassembled WGS sequence"/>
</dbReference>